<dbReference type="EMBL" id="ABWE02003435">
    <property type="status" value="NOT_ANNOTATED_CDS"/>
    <property type="molecule type" value="Genomic_DNA"/>
</dbReference>
<evidence type="ECO:0000313" key="2">
    <source>
        <dbReference type="Proteomes" id="UP000011713"/>
    </source>
</evidence>
<dbReference type="AlphaFoldDB" id="M4C4Y8"/>
<organism evidence="1 2">
    <name type="scientific">Hyaloperonospora arabidopsidis (strain Emoy2)</name>
    <name type="common">Downy mildew agent</name>
    <name type="synonym">Peronospora arabidopsidis</name>
    <dbReference type="NCBI Taxonomy" id="559515"/>
    <lineage>
        <taxon>Eukaryota</taxon>
        <taxon>Sar</taxon>
        <taxon>Stramenopiles</taxon>
        <taxon>Oomycota</taxon>
        <taxon>Peronosporomycetes</taxon>
        <taxon>Peronosporales</taxon>
        <taxon>Peronosporaceae</taxon>
        <taxon>Hyaloperonospora</taxon>
    </lineage>
</organism>
<proteinExistence type="predicted"/>
<name>M4C4Y8_HYAAE</name>
<protein>
    <submittedName>
        <fullName evidence="1">Uncharacterized protein</fullName>
    </submittedName>
</protein>
<accession>M4C4Y8</accession>
<dbReference type="Proteomes" id="UP000011713">
    <property type="component" value="Unassembled WGS sequence"/>
</dbReference>
<keyword evidence="2" id="KW-1185">Reference proteome</keyword>
<evidence type="ECO:0000313" key="1">
    <source>
        <dbReference type="EnsemblProtists" id="HpaP814158"/>
    </source>
</evidence>
<dbReference type="VEuPathDB" id="FungiDB:HpaG814158"/>
<dbReference type="InParanoid" id="M4C4Y8"/>
<dbReference type="HOGENOM" id="CLU_2282858_0_0_1"/>
<sequence length="102" mass="11408">MVPREVSKKCNACNAGRVSTSATYTWTICPPLTAQNTHVVFCTLSEAFASCCCPLLQPSCHSRSSFCHGWSHQQLMRAAMNRQVLRKLRFGMVMLSPRVDTK</sequence>
<reference evidence="2" key="1">
    <citation type="journal article" date="2010" name="Science">
        <title>Signatures of adaptation to obligate biotrophy in the Hyaloperonospora arabidopsidis genome.</title>
        <authorList>
            <person name="Baxter L."/>
            <person name="Tripathy S."/>
            <person name="Ishaque N."/>
            <person name="Boot N."/>
            <person name="Cabral A."/>
            <person name="Kemen E."/>
            <person name="Thines M."/>
            <person name="Ah-Fong A."/>
            <person name="Anderson R."/>
            <person name="Badejoko W."/>
            <person name="Bittner-Eddy P."/>
            <person name="Boore J.L."/>
            <person name="Chibucos M.C."/>
            <person name="Coates M."/>
            <person name="Dehal P."/>
            <person name="Delehaunty K."/>
            <person name="Dong S."/>
            <person name="Downton P."/>
            <person name="Dumas B."/>
            <person name="Fabro G."/>
            <person name="Fronick C."/>
            <person name="Fuerstenberg S.I."/>
            <person name="Fulton L."/>
            <person name="Gaulin E."/>
            <person name="Govers F."/>
            <person name="Hughes L."/>
            <person name="Humphray S."/>
            <person name="Jiang R.H."/>
            <person name="Judelson H."/>
            <person name="Kamoun S."/>
            <person name="Kyung K."/>
            <person name="Meijer H."/>
            <person name="Minx P."/>
            <person name="Morris P."/>
            <person name="Nelson J."/>
            <person name="Phuntumart V."/>
            <person name="Qutob D."/>
            <person name="Rehmany A."/>
            <person name="Rougon-Cardoso A."/>
            <person name="Ryden P."/>
            <person name="Torto-Alalibo T."/>
            <person name="Studholme D."/>
            <person name="Wang Y."/>
            <person name="Win J."/>
            <person name="Wood J."/>
            <person name="Clifton S.W."/>
            <person name="Rogers J."/>
            <person name="Van den Ackerveken G."/>
            <person name="Jones J.D."/>
            <person name="McDowell J.M."/>
            <person name="Beynon J."/>
            <person name="Tyler B.M."/>
        </authorList>
    </citation>
    <scope>NUCLEOTIDE SEQUENCE [LARGE SCALE GENOMIC DNA]</scope>
    <source>
        <strain evidence="2">Emoy2</strain>
    </source>
</reference>
<reference evidence="1" key="2">
    <citation type="submission" date="2015-06" db="UniProtKB">
        <authorList>
            <consortium name="EnsemblProtists"/>
        </authorList>
    </citation>
    <scope>IDENTIFICATION</scope>
    <source>
        <strain evidence="1">Emoy2</strain>
    </source>
</reference>
<dbReference type="EnsemblProtists" id="HpaT814158">
    <property type="protein sequence ID" value="HpaP814158"/>
    <property type="gene ID" value="HpaG814158"/>
</dbReference>